<feature type="compositionally biased region" description="Polar residues" evidence="2">
    <location>
        <begin position="564"/>
        <end position="573"/>
    </location>
</feature>
<feature type="region of interest" description="Disordered" evidence="2">
    <location>
        <begin position="457"/>
        <end position="627"/>
    </location>
</feature>
<gene>
    <name evidence="4" type="ORF">HUJ06_031484</name>
</gene>
<organism evidence="4 5">
    <name type="scientific">Nelumbo nucifera</name>
    <name type="common">Sacred lotus</name>
    <dbReference type="NCBI Taxonomy" id="4432"/>
    <lineage>
        <taxon>Eukaryota</taxon>
        <taxon>Viridiplantae</taxon>
        <taxon>Streptophyta</taxon>
        <taxon>Embryophyta</taxon>
        <taxon>Tracheophyta</taxon>
        <taxon>Spermatophyta</taxon>
        <taxon>Magnoliopsida</taxon>
        <taxon>Proteales</taxon>
        <taxon>Nelumbonaceae</taxon>
        <taxon>Nelumbo</taxon>
    </lineage>
</organism>
<feature type="compositionally biased region" description="Basic and acidic residues" evidence="2">
    <location>
        <begin position="520"/>
        <end position="532"/>
    </location>
</feature>
<comment type="caution">
    <text evidence="4">The sequence shown here is derived from an EMBL/GenBank/DDBJ whole genome shotgun (WGS) entry which is preliminary data.</text>
</comment>
<feature type="compositionally biased region" description="Acidic residues" evidence="2">
    <location>
        <begin position="550"/>
        <end position="559"/>
    </location>
</feature>
<dbReference type="EMBL" id="DUZY01000002">
    <property type="protein sequence ID" value="DAD30016.1"/>
    <property type="molecule type" value="Genomic_DNA"/>
</dbReference>
<dbReference type="InterPro" id="IPR013087">
    <property type="entry name" value="Znf_C2H2_type"/>
</dbReference>
<dbReference type="Proteomes" id="UP000607653">
    <property type="component" value="Unassembled WGS sequence"/>
</dbReference>
<feature type="compositionally biased region" description="Acidic residues" evidence="2">
    <location>
        <begin position="457"/>
        <end position="472"/>
    </location>
</feature>
<accession>A0A822YGB8</accession>
<feature type="compositionally biased region" description="Acidic residues" evidence="2">
    <location>
        <begin position="608"/>
        <end position="617"/>
    </location>
</feature>
<evidence type="ECO:0000313" key="4">
    <source>
        <dbReference type="EMBL" id="DAD30016.1"/>
    </source>
</evidence>
<dbReference type="AlphaFoldDB" id="A0A822YGB8"/>
<dbReference type="GO" id="GO:0008270">
    <property type="term" value="F:zinc ion binding"/>
    <property type="evidence" value="ECO:0007669"/>
    <property type="project" value="UniProtKB-KW"/>
</dbReference>
<feature type="domain" description="C2H2-type" evidence="3">
    <location>
        <begin position="330"/>
        <end position="352"/>
    </location>
</feature>
<feature type="region of interest" description="Disordered" evidence="2">
    <location>
        <begin position="409"/>
        <end position="429"/>
    </location>
</feature>
<keyword evidence="1" id="KW-0479">Metal-binding</keyword>
<evidence type="ECO:0000259" key="3">
    <source>
        <dbReference type="PROSITE" id="PS50157"/>
    </source>
</evidence>
<keyword evidence="5" id="KW-1185">Reference proteome</keyword>
<evidence type="ECO:0000313" key="5">
    <source>
        <dbReference type="Proteomes" id="UP000607653"/>
    </source>
</evidence>
<sequence>MERVIYVTIPIRIRISNPNDHFSPQTQLLPSSPDQLNNATEFRTNPASFPTLPLPTSLHHLGPTDHILLQDPIDLNLNQLQGVELMRTDLRNNHFPASLPIHVHLRNHIPSLNQPSSSLPGQLRPSGLLWNNPDSTPSQIGIGSPNLQRQIGSTESRMNQVGEYRPTDSRINQVVIHGTPIRFNIHWQGHLGPHSHKAQPVAQAELRSNPVLSPNPIGVRFPDPEKLPSMNQLHAASKTKGIPLRSPNDHIPSPIRRRRRRSYSLLNPPRITTDEVLDAIPRRSRFPDLNLTPLENQLGLELDERRHEPHTTTAPGGSNVNDGRTPHGPYTCSICREVFPTSQSVAGHSRRHYVGGKKELGRVIRRPTGFNSHLLRLLSSNSSSEPMVSTSDFWFGGPSRLIEEESFLQAPAGGSSSSYSTPSDNAVTDHVSHDAEEANPNAEMRAERPTHRVEIIEIDDEDDEVPSEDAVTDQESHNADTSAEVNPNEEMKGKQPIDEMDEDKAYIGNSSPSYDVATDQESRSADMAKEKINPNSEMKAKQPTSGIETEINEEMDEDKAADVGSTSSLSQDAVTDEEPRNNADMAVEKASPNAERKAKKPILRVEINDEMDEDEADAGSSSTPLQDVVIDEEPHNADMVAEKVNPNAELLKAN</sequence>
<reference evidence="4 5" key="1">
    <citation type="journal article" date="2020" name="Mol. Biol. Evol.">
        <title>Distinct Expression and Methylation Patterns for Genes with Different Fates following a Single Whole-Genome Duplication in Flowering Plants.</title>
        <authorList>
            <person name="Shi T."/>
            <person name="Rahmani R.S."/>
            <person name="Gugger P.F."/>
            <person name="Wang M."/>
            <person name="Li H."/>
            <person name="Zhang Y."/>
            <person name="Li Z."/>
            <person name="Wang Q."/>
            <person name="Van de Peer Y."/>
            <person name="Marchal K."/>
            <person name="Chen J."/>
        </authorList>
    </citation>
    <scope>NUCLEOTIDE SEQUENCE [LARGE SCALE GENOMIC DNA]</scope>
    <source>
        <tissue evidence="4">Leaf</tissue>
    </source>
</reference>
<protein>
    <recommendedName>
        <fullName evidence="3">C2H2-type domain-containing protein</fullName>
    </recommendedName>
</protein>
<proteinExistence type="predicted"/>
<evidence type="ECO:0000256" key="2">
    <source>
        <dbReference type="SAM" id="MobiDB-lite"/>
    </source>
</evidence>
<keyword evidence="1" id="KW-0862">Zinc</keyword>
<keyword evidence="1" id="KW-0863">Zinc-finger</keyword>
<name>A0A822YGB8_NELNU</name>
<dbReference type="PROSITE" id="PS50157">
    <property type="entry name" value="ZINC_FINGER_C2H2_2"/>
    <property type="match status" value="1"/>
</dbReference>
<evidence type="ECO:0000256" key="1">
    <source>
        <dbReference type="PROSITE-ProRule" id="PRU00042"/>
    </source>
</evidence>
<dbReference type="PROSITE" id="PS00028">
    <property type="entry name" value="ZINC_FINGER_C2H2_1"/>
    <property type="match status" value="1"/>
</dbReference>